<evidence type="ECO:0000313" key="2">
    <source>
        <dbReference type="Proteomes" id="UP000321408"/>
    </source>
</evidence>
<gene>
    <name evidence="1" type="ORF">DSAG12_04580</name>
</gene>
<dbReference type="EMBL" id="CP042905">
    <property type="protein sequence ID" value="XDF89340.1"/>
    <property type="molecule type" value="Genomic_DNA"/>
</dbReference>
<evidence type="ECO:0000313" key="1">
    <source>
        <dbReference type="EMBL" id="XDF89340.1"/>
    </source>
</evidence>
<reference evidence="1 2" key="2">
    <citation type="journal article" date="2024" name="Int. J. Syst. Evol. Microbiol.">
        <title>Promethearchaeum syntrophicum gen. nov., sp. nov., an anaerobic, obligately syntrophic archaeon, the first isolate of the lineage 'Asgard' archaea, and proposal of the new archaeal phylum Promethearchaeota phyl. nov. and kingdom Promethearchaeati regn. nov.</title>
        <authorList>
            <person name="Imachi H."/>
            <person name="Nobu M.K."/>
            <person name="Kato S."/>
            <person name="Takaki Y."/>
            <person name="Miyazaki M."/>
            <person name="Miyata M."/>
            <person name="Ogawara M."/>
            <person name="Saito Y."/>
            <person name="Sakai S."/>
            <person name="Tahara Y.O."/>
            <person name="Takano Y."/>
            <person name="Tasumi E."/>
            <person name="Uematsu K."/>
            <person name="Yoshimura T."/>
            <person name="Itoh T."/>
            <person name="Ohkuma M."/>
            <person name="Takai K."/>
        </authorList>
    </citation>
    <scope>NUCLEOTIDE SEQUENCE [LARGE SCALE GENOMIC DNA]</scope>
    <source>
        <strain evidence="1 2">MK-D1</strain>
    </source>
</reference>
<accession>A0AC61ZU52</accession>
<name>A0AC61ZU52_9ARCH</name>
<dbReference type="Proteomes" id="UP000321408">
    <property type="component" value="Chromosome"/>
</dbReference>
<reference evidence="1 2" key="1">
    <citation type="journal article" date="2020" name="Nature">
        <title>Isolation of an archaeon at the prokaryote-eukaryote interface.</title>
        <authorList>
            <person name="Imachi H."/>
            <person name="Nobu M.K."/>
            <person name="Nakahara N."/>
            <person name="Morono Y."/>
            <person name="Ogawara M."/>
            <person name="Takaki Y."/>
            <person name="Takano Y."/>
            <person name="Uematsu K."/>
            <person name="Ikuta T."/>
            <person name="Ito M."/>
            <person name="Matsui Y."/>
            <person name="Miyazaki M."/>
            <person name="Murata K."/>
            <person name="Saito Y."/>
            <person name="Sakai S."/>
            <person name="Song C."/>
            <person name="Tasumi E."/>
            <person name="Yamanaka Y."/>
            <person name="Yamaguchi T."/>
            <person name="Kamagata Y."/>
            <person name="Tamaki H."/>
            <person name="Takai K."/>
        </authorList>
    </citation>
    <scope>NUCLEOTIDE SEQUENCE [LARGE SCALE GENOMIC DNA]</scope>
    <source>
        <strain evidence="1 2">MK-D1</strain>
    </source>
</reference>
<protein>
    <submittedName>
        <fullName evidence="1">Uncharacterized protein</fullName>
    </submittedName>
</protein>
<proteinExistence type="predicted"/>
<sequence>MKSRYYVVSSNAMNGIKKISKGKAYNVADIRTDIARILRY</sequence>
<organism evidence="1 2">
    <name type="scientific">Promethearchaeum syntrophicum</name>
    <dbReference type="NCBI Taxonomy" id="2594042"/>
    <lineage>
        <taxon>Archaea</taxon>
        <taxon>Promethearchaeati</taxon>
        <taxon>Promethearchaeota</taxon>
        <taxon>Promethearchaeia</taxon>
        <taxon>Promethearchaeales</taxon>
        <taxon>Promethearchaeaceae</taxon>
        <taxon>Promethearchaeum</taxon>
    </lineage>
</organism>
<keyword evidence="2" id="KW-1185">Reference proteome</keyword>